<comment type="caution">
    <text evidence="7">The sequence shown here is derived from an EMBL/GenBank/DDBJ whole genome shotgun (WGS) entry which is preliminary data.</text>
</comment>
<feature type="domain" description="D-isomer specific 2-hydroxyacid dehydrogenase NAD-binding" evidence="6">
    <location>
        <begin position="119"/>
        <end position="292"/>
    </location>
</feature>
<evidence type="ECO:0000256" key="3">
    <source>
        <dbReference type="ARBA" id="ARBA00023027"/>
    </source>
</evidence>
<evidence type="ECO:0000256" key="1">
    <source>
        <dbReference type="ARBA" id="ARBA00005854"/>
    </source>
</evidence>
<dbReference type="Gene3D" id="3.40.50.720">
    <property type="entry name" value="NAD(P)-binding Rossmann-like Domain"/>
    <property type="match status" value="2"/>
</dbReference>
<dbReference type="InterPro" id="IPR006140">
    <property type="entry name" value="D-isomer_DH_NAD-bd"/>
</dbReference>
<dbReference type="InterPro" id="IPR006139">
    <property type="entry name" value="D-isomer_2_OHA_DH_cat_dom"/>
</dbReference>
<dbReference type="RefSeq" id="WP_094355875.1">
    <property type="nucleotide sequence ID" value="NZ_NMVK01000004.1"/>
</dbReference>
<dbReference type="Pfam" id="PF02826">
    <property type="entry name" value="2-Hacid_dh_C"/>
    <property type="match status" value="1"/>
</dbReference>
<dbReference type="InterPro" id="IPR036291">
    <property type="entry name" value="NAD(P)-bd_dom_sf"/>
</dbReference>
<dbReference type="GO" id="GO:0016616">
    <property type="term" value="F:oxidoreductase activity, acting on the CH-OH group of donors, NAD or NADP as acceptor"/>
    <property type="evidence" value="ECO:0007669"/>
    <property type="project" value="InterPro"/>
</dbReference>
<dbReference type="AlphaFoldDB" id="A0A255FYH5"/>
<protein>
    <submittedName>
        <fullName evidence="7">Hydroxyacid dehydrogenase</fullName>
    </submittedName>
</protein>
<dbReference type="OrthoDB" id="4324715at2"/>
<feature type="domain" description="D-isomer specific 2-hydroxyacid dehydrogenase catalytic" evidence="5">
    <location>
        <begin position="35"/>
        <end position="323"/>
    </location>
</feature>
<evidence type="ECO:0000259" key="5">
    <source>
        <dbReference type="Pfam" id="PF00389"/>
    </source>
</evidence>
<dbReference type="SUPFAM" id="SSF51735">
    <property type="entry name" value="NAD(P)-binding Rossmann-fold domains"/>
    <property type="match status" value="1"/>
</dbReference>
<dbReference type="Pfam" id="PF00389">
    <property type="entry name" value="2-Hacid_dh"/>
    <property type="match status" value="1"/>
</dbReference>
<dbReference type="EMBL" id="NMVO01000018">
    <property type="protein sequence ID" value="OYO08729.1"/>
    <property type="molecule type" value="Genomic_DNA"/>
</dbReference>
<evidence type="ECO:0000313" key="8">
    <source>
        <dbReference type="Proteomes" id="UP000215896"/>
    </source>
</evidence>
<gene>
    <name evidence="7" type="ORF">CGZ94_19665</name>
</gene>
<comment type="similarity">
    <text evidence="1 4">Belongs to the D-isomer specific 2-hydroxyacid dehydrogenase family.</text>
</comment>
<dbReference type="SUPFAM" id="SSF52283">
    <property type="entry name" value="Formate/glycerate dehydrogenase catalytic domain-like"/>
    <property type="match status" value="1"/>
</dbReference>
<dbReference type="CDD" id="cd05300">
    <property type="entry name" value="2-Hacid_dh_1"/>
    <property type="match status" value="1"/>
</dbReference>
<organism evidence="7 8">
    <name type="scientific">Enemella evansiae</name>
    <dbReference type="NCBI Taxonomy" id="2016499"/>
    <lineage>
        <taxon>Bacteria</taxon>
        <taxon>Bacillati</taxon>
        <taxon>Actinomycetota</taxon>
        <taxon>Actinomycetes</taxon>
        <taxon>Propionibacteriales</taxon>
        <taxon>Propionibacteriaceae</taxon>
        <taxon>Enemella</taxon>
    </lineage>
</organism>
<reference evidence="7 8" key="1">
    <citation type="submission" date="2017-07" db="EMBL/GenBank/DDBJ databases">
        <title>Draft whole genome sequences of clinical Proprionibacteriaceae strains.</title>
        <authorList>
            <person name="Bernier A.-M."/>
            <person name="Bernard K."/>
            <person name="Domingo M.-C."/>
        </authorList>
    </citation>
    <scope>NUCLEOTIDE SEQUENCE [LARGE SCALE GENOMIC DNA]</scope>
    <source>
        <strain evidence="7 8">NML 030167</strain>
    </source>
</reference>
<dbReference type="PANTHER" id="PTHR43333">
    <property type="entry name" value="2-HACID_DH_C DOMAIN-CONTAINING PROTEIN"/>
    <property type="match status" value="1"/>
</dbReference>
<name>A0A255FYH5_9ACTN</name>
<sequence>MTNTESAATPADRPIVVVLTSDDLGPPPDLAALSELATIRIATADELPTALPGARAVFVWDFFNPALADAWPAADALEWVHVAAAGVDAVMFDELRDSAVQVTNARGVFDTPIAEFVLTSVLAHLKDLPQLARAQQEQRWEHRETRTAAGRRALVVGTGGIGRATARLLRAVGMEVRGVGRVGRESDPDFGVVLPSDELAEHVGWADHLVLVAPLTAQTRGLVDARVLAAMRPEAQLINVGRGELVDEPALVAALQRGELAAAALDVFVTEPLPADSPLWTLPGVQISAHLSGDAVGWRQALAEQFEANLRRWLAGEPFESVVDKRRGYASSGR</sequence>
<evidence type="ECO:0000313" key="7">
    <source>
        <dbReference type="EMBL" id="OYO08729.1"/>
    </source>
</evidence>
<keyword evidence="2 4" id="KW-0560">Oxidoreductase</keyword>
<evidence type="ECO:0000256" key="2">
    <source>
        <dbReference type="ARBA" id="ARBA00023002"/>
    </source>
</evidence>
<evidence type="ECO:0000259" key="6">
    <source>
        <dbReference type="Pfam" id="PF02826"/>
    </source>
</evidence>
<keyword evidence="8" id="KW-1185">Reference proteome</keyword>
<proteinExistence type="inferred from homology"/>
<evidence type="ECO:0000256" key="4">
    <source>
        <dbReference type="RuleBase" id="RU003719"/>
    </source>
</evidence>
<keyword evidence="3" id="KW-0520">NAD</keyword>
<dbReference type="Proteomes" id="UP000215896">
    <property type="component" value="Unassembled WGS sequence"/>
</dbReference>
<dbReference type="GO" id="GO:0051287">
    <property type="term" value="F:NAD binding"/>
    <property type="evidence" value="ECO:0007669"/>
    <property type="project" value="InterPro"/>
</dbReference>
<accession>A0A255FYH5</accession>
<dbReference type="PANTHER" id="PTHR43333:SF1">
    <property type="entry name" value="D-ISOMER SPECIFIC 2-HYDROXYACID DEHYDROGENASE NAD-BINDING DOMAIN-CONTAINING PROTEIN"/>
    <property type="match status" value="1"/>
</dbReference>